<keyword evidence="9" id="KW-0966">Cell projection</keyword>
<dbReference type="GO" id="GO:0006935">
    <property type="term" value="P:chemotaxis"/>
    <property type="evidence" value="ECO:0007669"/>
    <property type="project" value="UniProtKB-KW"/>
</dbReference>
<organism evidence="9">
    <name type="scientific">uncultured Alphaproteobacteria bacterium</name>
    <dbReference type="NCBI Taxonomy" id="91750"/>
    <lineage>
        <taxon>Bacteria</taxon>
        <taxon>Pseudomonadati</taxon>
        <taxon>Pseudomonadota</taxon>
        <taxon>Alphaproteobacteria</taxon>
        <taxon>environmental samples</taxon>
    </lineage>
</organism>
<evidence type="ECO:0000256" key="3">
    <source>
        <dbReference type="ARBA" id="ARBA00022475"/>
    </source>
</evidence>
<dbReference type="GO" id="GO:0005886">
    <property type="term" value="C:plasma membrane"/>
    <property type="evidence" value="ECO:0007669"/>
    <property type="project" value="UniProtKB-SubCell"/>
</dbReference>
<accession>A0A212KKX3</accession>
<evidence type="ECO:0000259" key="8">
    <source>
        <dbReference type="Pfam" id="PF01052"/>
    </source>
</evidence>
<dbReference type="EMBL" id="FLUO01000002">
    <property type="protein sequence ID" value="SBW12302.1"/>
    <property type="molecule type" value="Genomic_DNA"/>
</dbReference>
<keyword evidence="7" id="KW-0975">Bacterial flagellum</keyword>
<dbReference type="InterPro" id="IPR001172">
    <property type="entry name" value="FliN_T3SS_HrcQb"/>
</dbReference>
<dbReference type="SUPFAM" id="SSF101801">
    <property type="entry name" value="Surface presentation of antigens (SPOA)"/>
    <property type="match status" value="1"/>
</dbReference>
<comment type="similarity">
    <text evidence="1 7">Belongs to the FliN/MopA/SpaO family.</text>
</comment>
<evidence type="ECO:0000256" key="4">
    <source>
        <dbReference type="ARBA" id="ARBA00022500"/>
    </source>
</evidence>
<reference evidence="9" key="1">
    <citation type="submission" date="2016-04" db="EMBL/GenBank/DDBJ databases">
        <authorList>
            <person name="Evans L.H."/>
            <person name="Alamgir A."/>
            <person name="Owens N."/>
            <person name="Weber N.D."/>
            <person name="Virtaneva K."/>
            <person name="Barbian K."/>
            <person name="Babar A."/>
            <person name="Rosenke K."/>
        </authorList>
    </citation>
    <scope>NUCLEOTIDE SEQUENCE</scope>
    <source>
        <strain evidence="9">86</strain>
    </source>
</reference>
<keyword evidence="5 7" id="KW-0283">Flagellar rotation</keyword>
<dbReference type="InterPro" id="IPR001543">
    <property type="entry name" value="FliN-like_C"/>
</dbReference>
<evidence type="ECO:0000256" key="5">
    <source>
        <dbReference type="ARBA" id="ARBA00022779"/>
    </source>
</evidence>
<dbReference type="InterPro" id="IPR051469">
    <property type="entry name" value="FliN/MopA/SpaO"/>
</dbReference>
<keyword evidence="9" id="KW-0282">Flagellum</keyword>
<comment type="function">
    <text evidence="7">FliN is one of three proteins (FliG, FliN, FliM) that form the rotor-mounted switch complex (C ring), located at the base of the basal body. This complex interacts with the CheY and CheZ chemotaxis proteins, in addition to contacting components of the motor that determine the direction of flagellar rotation.</text>
</comment>
<dbReference type="GO" id="GO:0003774">
    <property type="term" value="F:cytoskeletal motor activity"/>
    <property type="evidence" value="ECO:0007669"/>
    <property type="project" value="UniProtKB-UniRule"/>
</dbReference>
<evidence type="ECO:0000256" key="6">
    <source>
        <dbReference type="ARBA" id="ARBA00023136"/>
    </source>
</evidence>
<proteinExistence type="inferred from homology"/>
<keyword evidence="3 7" id="KW-1003">Cell membrane</keyword>
<sequence>MADDDDDIDMAAAMAEIEAEEAKKRAAQADDDVDMAAAMAEIEAEEAKKSAAAPTVGGAPGRTPSKEAIYDVPVEISVVLGKADLRVHQLLKLGRGAVVELDRRTDEPVDVFADNILIARGEVTVTDDDKLGVTLTDIVRSLFTRAS</sequence>
<dbReference type="Gene3D" id="2.30.330.10">
    <property type="entry name" value="SpoA-like"/>
    <property type="match status" value="1"/>
</dbReference>
<protein>
    <recommendedName>
        <fullName evidence="2 7">Flagellar motor switch protein FliN</fullName>
    </recommendedName>
</protein>
<keyword evidence="9" id="KW-0969">Cilium</keyword>
<dbReference type="NCBIfam" id="TIGR02480">
    <property type="entry name" value="fliN"/>
    <property type="match status" value="1"/>
</dbReference>
<keyword evidence="6 7" id="KW-0472">Membrane</keyword>
<dbReference type="InterPro" id="IPR012826">
    <property type="entry name" value="FliN"/>
</dbReference>
<comment type="subcellular location">
    <subcellularLocation>
        <location evidence="7">Cell membrane</location>
        <topology evidence="7">Peripheral membrane protein</topology>
        <orientation evidence="7">Cytoplasmic side</orientation>
    </subcellularLocation>
    <subcellularLocation>
        <location evidence="7">Bacterial flagellum basal body</location>
    </subcellularLocation>
</comment>
<evidence type="ECO:0000313" key="9">
    <source>
        <dbReference type="EMBL" id="SBW12302.1"/>
    </source>
</evidence>
<name>A0A212KKX3_9PROT</name>
<feature type="domain" description="Flagellar motor switch protein FliN-like C-terminal" evidence="8">
    <location>
        <begin position="68"/>
        <end position="139"/>
    </location>
</feature>
<dbReference type="AlphaFoldDB" id="A0A212KKX3"/>
<dbReference type="InterPro" id="IPR036429">
    <property type="entry name" value="SpoA-like_sf"/>
</dbReference>
<evidence type="ECO:0000256" key="1">
    <source>
        <dbReference type="ARBA" id="ARBA00009226"/>
    </source>
</evidence>
<dbReference type="PRINTS" id="PR00956">
    <property type="entry name" value="FLGMOTORFLIN"/>
</dbReference>
<gene>
    <name evidence="9" type="ORF">KL86APRO_20545</name>
</gene>
<dbReference type="GO" id="GO:0071973">
    <property type="term" value="P:bacterial-type flagellum-dependent cell motility"/>
    <property type="evidence" value="ECO:0007669"/>
    <property type="project" value="UniProtKB-UniRule"/>
</dbReference>
<dbReference type="PANTHER" id="PTHR43484">
    <property type="match status" value="1"/>
</dbReference>
<dbReference type="PANTHER" id="PTHR43484:SF1">
    <property type="entry name" value="FLAGELLAR MOTOR SWITCH PROTEIN FLIN"/>
    <property type="match status" value="1"/>
</dbReference>
<evidence type="ECO:0000256" key="2">
    <source>
        <dbReference type="ARBA" id="ARBA00021897"/>
    </source>
</evidence>
<dbReference type="Pfam" id="PF01052">
    <property type="entry name" value="FliMN_C"/>
    <property type="match status" value="1"/>
</dbReference>
<keyword evidence="4 7" id="KW-0145">Chemotaxis</keyword>
<evidence type="ECO:0000256" key="7">
    <source>
        <dbReference type="RuleBase" id="RU362074"/>
    </source>
</evidence>
<dbReference type="GO" id="GO:0009425">
    <property type="term" value="C:bacterial-type flagellum basal body"/>
    <property type="evidence" value="ECO:0007669"/>
    <property type="project" value="UniProtKB-SubCell"/>
</dbReference>